<dbReference type="Proteomes" id="UP000759537">
    <property type="component" value="Unassembled WGS sequence"/>
</dbReference>
<feature type="transmembrane region" description="Helical" evidence="3">
    <location>
        <begin position="75"/>
        <end position="93"/>
    </location>
</feature>
<proteinExistence type="inferred from homology"/>
<name>A0A9P5T9I1_9AGAM</name>
<sequence>MSPIIALLFLFSVLLLLYLYIRLNDAKLMKLPHEVASAFSPHRISARDALEAAAKSETVRLDSKTFLPPRTGRRYIVVGGAGFLGGWIVRHLLERGEHPKQIRVLDIRAPTRPDLTTGSAKDVDFRLVDISDREQVQVAFSAPWLLTPEGSPPAEIETTVFHTAANIRFYERDARLLRLSEKVNVEGTQNVLDAARATGVSVLVYTSSGSVSIRRARLWLWPWEKRPTFPVQTIDDDDSRLPRRHEEMFSNYAASKLRAERLVRAADQTPLPSGKGQLRTGCLRPGNGIYGTGGDIMCGAYLARQVNPSWIQDILQNFIYVENASLAHFCYEQRLIEMTRGSPNPDVGGQAFGIVDAGPPVTYGDVYTVLTTLTDGQTVFPRLSATAMLMLSHIFEGLHLLRSLTALSSNPFLCRLSRLVPAPTGDLINLQPSLFSLTMVHLIWDDSRARKSPEKGGLGYEPQWTTLSALCKLVEEHKKANGRFEVRSMAGGIGFGLGRAQHHGEWRR</sequence>
<dbReference type="PANTHER" id="PTHR43245">
    <property type="entry name" value="BIFUNCTIONAL POLYMYXIN RESISTANCE PROTEIN ARNA"/>
    <property type="match status" value="1"/>
</dbReference>
<dbReference type="Gene3D" id="3.40.50.720">
    <property type="entry name" value="NAD(P)-binding Rossmann-like Domain"/>
    <property type="match status" value="1"/>
</dbReference>
<evidence type="ECO:0000256" key="2">
    <source>
        <dbReference type="ARBA" id="ARBA00023002"/>
    </source>
</evidence>
<feature type="transmembrane region" description="Helical" evidence="3">
    <location>
        <begin position="6"/>
        <end position="23"/>
    </location>
</feature>
<evidence type="ECO:0000313" key="6">
    <source>
        <dbReference type="Proteomes" id="UP000759537"/>
    </source>
</evidence>
<dbReference type="OrthoDB" id="10058185at2759"/>
<comment type="caution">
    <text evidence="5">The sequence shown here is derived from an EMBL/GenBank/DDBJ whole genome shotgun (WGS) entry which is preliminary data.</text>
</comment>
<feature type="domain" description="3-beta hydroxysteroid dehydrogenase/isomerase" evidence="4">
    <location>
        <begin position="76"/>
        <end position="370"/>
    </location>
</feature>
<dbReference type="GO" id="GO:0016616">
    <property type="term" value="F:oxidoreductase activity, acting on the CH-OH group of donors, NAD or NADP as acceptor"/>
    <property type="evidence" value="ECO:0007669"/>
    <property type="project" value="InterPro"/>
</dbReference>
<reference evidence="5" key="1">
    <citation type="submission" date="2019-10" db="EMBL/GenBank/DDBJ databases">
        <authorList>
            <consortium name="DOE Joint Genome Institute"/>
            <person name="Kuo A."/>
            <person name="Miyauchi S."/>
            <person name="Kiss E."/>
            <person name="Drula E."/>
            <person name="Kohler A."/>
            <person name="Sanchez-Garcia M."/>
            <person name="Andreopoulos B."/>
            <person name="Barry K.W."/>
            <person name="Bonito G."/>
            <person name="Buee M."/>
            <person name="Carver A."/>
            <person name="Chen C."/>
            <person name="Cichocki N."/>
            <person name="Clum A."/>
            <person name="Culley D."/>
            <person name="Crous P.W."/>
            <person name="Fauchery L."/>
            <person name="Girlanda M."/>
            <person name="Hayes R."/>
            <person name="Keri Z."/>
            <person name="LaButti K."/>
            <person name="Lipzen A."/>
            <person name="Lombard V."/>
            <person name="Magnuson J."/>
            <person name="Maillard F."/>
            <person name="Morin E."/>
            <person name="Murat C."/>
            <person name="Nolan M."/>
            <person name="Ohm R."/>
            <person name="Pangilinan J."/>
            <person name="Pereira M."/>
            <person name="Perotto S."/>
            <person name="Peter M."/>
            <person name="Riley R."/>
            <person name="Sitrit Y."/>
            <person name="Stielow B."/>
            <person name="Szollosi G."/>
            <person name="Zifcakova L."/>
            <person name="Stursova M."/>
            <person name="Spatafora J.W."/>
            <person name="Tedersoo L."/>
            <person name="Vaario L.-M."/>
            <person name="Yamada A."/>
            <person name="Yan M."/>
            <person name="Wang P."/>
            <person name="Xu J."/>
            <person name="Bruns T."/>
            <person name="Baldrian P."/>
            <person name="Vilgalys R."/>
            <person name="Henrissat B."/>
            <person name="Grigoriev I.V."/>
            <person name="Hibbett D."/>
            <person name="Nagy L.G."/>
            <person name="Martin F.M."/>
        </authorList>
    </citation>
    <scope>NUCLEOTIDE SEQUENCE</scope>
    <source>
        <strain evidence="5">Prilba</strain>
    </source>
</reference>
<keyword evidence="2" id="KW-0560">Oxidoreductase</keyword>
<evidence type="ECO:0000259" key="4">
    <source>
        <dbReference type="Pfam" id="PF01073"/>
    </source>
</evidence>
<evidence type="ECO:0000313" key="5">
    <source>
        <dbReference type="EMBL" id="KAF8480151.1"/>
    </source>
</evidence>
<dbReference type="Pfam" id="PF01073">
    <property type="entry name" value="3Beta_HSD"/>
    <property type="match status" value="1"/>
</dbReference>
<comment type="similarity">
    <text evidence="1">Belongs to the 3-beta-HSD family.</text>
</comment>
<dbReference type="SUPFAM" id="SSF51735">
    <property type="entry name" value="NAD(P)-binding Rossmann-fold domains"/>
    <property type="match status" value="1"/>
</dbReference>
<dbReference type="InterPro" id="IPR002225">
    <property type="entry name" value="3Beta_OHSteriod_DH/Estase"/>
</dbReference>
<keyword evidence="6" id="KW-1185">Reference proteome</keyword>
<evidence type="ECO:0000256" key="3">
    <source>
        <dbReference type="SAM" id="Phobius"/>
    </source>
</evidence>
<dbReference type="PANTHER" id="PTHR43245:SF51">
    <property type="entry name" value="SHORT CHAIN DEHYDROGENASE_REDUCTASE FAMILY 42E, MEMBER 2"/>
    <property type="match status" value="1"/>
</dbReference>
<keyword evidence="3" id="KW-0472">Membrane</keyword>
<evidence type="ECO:0000256" key="1">
    <source>
        <dbReference type="ARBA" id="ARBA00009219"/>
    </source>
</evidence>
<dbReference type="EMBL" id="WHVB01000008">
    <property type="protein sequence ID" value="KAF8480151.1"/>
    <property type="molecule type" value="Genomic_DNA"/>
</dbReference>
<dbReference type="InterPro" id="IPR050177">
    <property type="entry name" value="Lipid_A_modif_metabolic_enz"/>
</dbReference>
<accession>A0A9P5T9I1</accession>
<reference evidence="5" key="2">
    <citation type="journal article" date="2020" name="Nat. Commun.">
        <title>Large-scale genome sequencing of mycorrhizal fungi provides insights into the early evolution of symbiotic traits.</title>
        <authorList>
            <person name="Miyauchi S."/>
            <person name="Kiss E."/>
            <person name="Kuo A."/>
            <person name="Drula E."/>
            <person name="Kohler A."/>
            <person name="Sanchez-Garcia M."/>
            <person name="Morin E."/>
            <person name="Andreopoulos B."/>
            <person name="Barry K.W."/>
            <person name="Bonito G."/>
            <person name="Buee M."/>
            <person name="Carver A."/>
            <person name="Chen C."/>
            <person name="Cichocki N."/>
            <person name="Clum A."/>
            <person name="Culley D."/>
            <person name="Crous P.W."/>
            <person name="Fauchery L."/>
            <person name="Girlanda M."/>
            <person name="Hayes R.D."/>
            <person name="Keri Z."/>
            <person name="LaButti K."/>
            <person name="Lipzen A."/>
            <person name="Lombard V."/>
            <person name="Magnuson J."/>
            <person name="Maillard F."/>
            <person name="Murat C."/>
            <person name="Nolan M."/>
            <person name="Ohm R.A."/>
            <person name="Pangilinan J."/>
            <person name="Pereira M.F."/>
            <person name="Perotto S."/>
            <person name="Peter M."/>
            <person name="Pfister S."/>
            <person name="Riley R."/>
            <person name="Sitrit Y."/>
            <person name="Stielow J.B."/>
            <person name="Szollosi G."/>
            <person name="Zifcakova L."/>
            <person name="Stursova M."/>
            <person name="Spatafora J.W."/>
            <person name="Tedersoo L."/>
            <person name="Vaario L.M."/>
            <person name="Yamada A."/>
            <person name="Yan M."/>
            <person name="Wang P."/>
            <person name="Xu J."/>
            <person name="Bruns T."/>
            <person name="Baldrian P."/>
            <person name="Vilgalys R."/>
            <person name="Dunand C."/>
            <person name="Henrissat B."/>
            <person name="Grigoriev I.V."/>
            <person name="Hibbett D."/>
            <person name="Nagy L.G."/>
            <person name="Martin F.M."/>
        </authorList>
    </citation>
    <scope>NUCLEOTIDE SEQUENCE</scope>
    <source>
        <strain evidence="5">Prilba</strain>
    </source>
</reference>
<gene>
    <name evidence="5" type="ORF">DFH94DRAFT_740671</name>
</gene>
<dbReference type="GO" id="GO:0006694">
    <property type="term" value="P:steroid biosynthetic process"/>
    <property type="evidence" value="ECO:0007669"/>
    <property type="project" value="InterPro"/>
</dbReference>
<dbReference type="InterPro" id="IPR036291">
    <property type="entry name" value="NAD(P)-bd_dom_sf"/>
</dbReference>
<organism evidence="5 6">
    <name type="scientific">Russula ochroleuca</name>
    <dbReference type="NCBI Taxonomy" id="152965"/>
    <lineage>
        <taxon>Eukaryota</taxon>
        <taxon>Fungi</taxon>
        <taxon>Dikarya</taxon>
        <taxon>Basidiomycota</taxon>
        <taxon>Agaricomycotina</taxon>
        <taxon>Agaricomycetes</taxon>
        <taxon>Russulales</taxon>
        <taxon>Russulaceae</taxon>
        <taxon>Russula</taxon>
    </lineage>
</organism>
<keyword evidence="3" id="KW-0812">Transmembrane</keyword>
<keyword evidence="3" id="KW-1133">Transmembrane helix</keyword>
<dbReference type="AlphaFoldDB" id="A0A9P5T9I1"/>
<protein>
    <submittedName>
        <fullName evidence="5">NAD-P-binding protein</fullName>
    </submittedName>
</protein>